<dbReference type="InterPro" id="IPR013325">
    <property type="entry name" value="RNA_pol_sigma_r2"/>
</dbReference>
<dbReference type="InterPro" id="IPR016032">
    <property type="entry name" value="Sig_transdc_resp-reg_C-effctor"/>
</dbReference>
<dbReference type="PANTHER" id="PTHR43133">
    <property type="entry name" value="RNA POLYMERASE ECF-TYPE SIGMA FACTO"/>
    <property type="match status" value="1"/>
</dbReference>
<name>A0ABZ1TT43_STRVG</name>
<evidence type="ECO:0000313" key="7">
    <source>
        <dbReference type="EMBL" id="WUQ18282.1"/>
    </source>
</evidence>
<dbReference type="SMART" id="SM00421">
    <property type="entry name" value="HTH_LUXR"/>
    <property type="match status" value="1"/>
</dbReference>
<dbReference type="InterPro" id="IPR036388">
    <property type="entry name" value="WH-like_DNA-bd_sf"/>
</dbReference>
<keyword evidence="2" id="KW-0731">Sigma factor</keyword>
<dbReference type="Pfam" id="PF00196">
    <property type="entry name" value="GerE"/>
    <property type="match status" value="1"/>
</dbReference>
<geneLocation type="plasmid" evidence="7 8">
    <name>unnamed1</name>
</geneLocation>
<dbReference type="CDD" id="cd06170">
    <property type="entry name" value="LuxR_C_like"/>
    <property type="match status" value="1"/>
</dbReference>
<dbReference type="PANTHER" id="PTHR43133:SF8">
    <property type="entry name" value="RNA POLYMERASE SIGMA FACTOR HI_1459-RELATED"/>
    <property type="match status" value="1"/>
</dbReference>
<evidence type="ECO:0000256" key="1">
    <source>
        <dbReference type="ARBA" id="ARBA00023015"/>
    </source>
</evidence>
<organism evidence="7 8">
    <name type="scientific">Streptomyces virginiae</name>
    <name type="common">Streptomyces cinnamonensis</name>
    <dbReference type="NCBI Taxonomy" id="1961"/>
    <lineage>
        <taxon>Bacteria</taxon>
        <taxon>Bacillati</taxon>
        <taxon>Actinomycetota</taxon>
        <taxon>Actinomycetes</taxon>
        <taxon>Kitasatosporales</taxon>
        <taxon>Streptomycetaceae</taxon>
        <taxon>Streptomyces</taxon>
    </lineage>
</organism>
<feature type="domain" description="HTH luxR-type" evidence="6">
    <location>
        <begin position="136"/>
        <end position="189"/>
    </location>
</feature>
<keyword evidence="7" id="KW-0614">Plasmid</keyword>
<dbReference type="SUPFAM" id="SSF46894">
    <property type="entry name" value="C-terminal effector domain of the bipartite response regulators"/>
    <property type="match status" value="1"/>
</dbReference>
<protein>
    <submittedName>
        <fullName evidence="7">Sigma-70 family RNA polymerase sigma factor</fullName>
    </submittedName>
</protein>
<reference evidence="7" key="1">
    <citation type="submission" date="2022-10" db="EMBL/GenBank/DDBJ databases">
        <title>The complete genomes of actinobacterial strains from the NBC collection.</title>
        <authorList>
            <person name="Joergensen T.S."/>
            <person name="Alvarez Arevalo M."/>
            <person name="Sterndorff E.B."/>
            <person name="Faurdal D."/>
            <person name="Vuksanovic O."/>
            <person name="Mourched A.-S."/>
            <person name="Charusanti P."/>
            <person name="Shaw S."/>
            <person name="Blin K."/>
            <person name="Weber T."/>
        </authorList>
    </citation>
    <scope>NUCLEOTIDE SEQUENCE</scope>
    <source>
        <strain evidence="7">NBC_00248</strain>
        <plasmid evidence="7">unnamed1</plasmid>
    </source>
</reference>
<evidence type="ECO:0000256" key="2">
    <source>
        <dbReference type="ARBA" id="ARBA00023082"/>
    </source>
</evidence>
<dbReference type="RefSeq" id="WP_328966227.1">
    <property type="nucleotide sequence ID" value="NZ_CP108091.1"/>
</dbReference>
<evidence type="ECO:0000259" key="6">
    <source>
        <dbReference type="SMART" id="SM00421"/>
    </source>
</evidence>
<feature type="region of interest" description="Disordered" evidence="5">
    <location>
        <begin position="173"/>
        <end position="192"/>
    </location>
</feature>
<dbReference type="Proteomes" id="UP001432039">
    <property type="component" value="Plasmid unnamed1"/>
</dbReference>
<sequence length="192" mass="21599">MSSENRLLIDGKLQDPASIELRDFAAFYKEMAPRITWAIRHTLGHRYVEGGDVDDIAQQVWETVLKNWERIGRITAPHKYTQILAVNLAKRAAMRGNAVVTVAEVSTAIDPRSTDPGPEPRAQARSEARSLWRALKKALAPRQVQVLALAFDGYSDKDIATILDITTDSVRSHRRHARKQLTLDPTPLFPHD</sequence>
<keyword evidence="1" id="KW-0805">Transcription regulation</keyword>
<dbReference type="PRINTS" id="PR00038">
    <property type="entry name" value="HTHLUXR"/>
</dbReference>
<proteinExistence type="predicted"/>
<accession>A0ABZ1TT43</accession>
<dbReference type="EMBL" id="CP108091">
    <property type="protein sequence ID" value="WUQ18282.1"/>
    <property type="molecule type" value="Genomic_DNA"/>
</dbReference>
<evidence type="ECO:0000256" key="5">
    <source>
        <dbReference type="SAM" id="MobiDB-lite"/>
    </source>
</evidence>
<gene>
    <name evidence="7" type="ORF">OG517_43455</name>
</gene>
<dbReference type="Gene3D" id="1.10.1740.10">
    <property type="match status" value="1"/>
</dbReference>
<evidence type="ECO:0000256" key="4">
    <source>
        <dbReference type="ARBA" id="ARBA00023163"/>
    </source>
</evidence>
<dbReference type="InterPro" id="IPR000792">
    <property type="entry name" value="Tscrpt_reg_LuxR_C"/>
</dbReference>
<evidence type="ECO:0000256" key="3">
    <source>
        <dbReference type="ARBA" id="ARBA00023125"/>
    </source>
</evidence>
<keyword evidence="4" id="KW-0804">Transcription</keyword>
<evidence type="ECO:0000313" key="8">
    <source>
        <dbReference type="Proteomes" id="UP001432039"/>
    </source>
</evidence>
<dbReference type="SUPFAM" id="SSF88946">
    <property type="entry name" value="Sigma2 domain of RNA polymerase sigma factors"/>
    <property type="match status" value="1"/>
</dbReference>
<keyword evidence="8" id="KW-1185">Reference proteome</keyword>
<dbReference type="InterPro" id="IPR039425">
    <property type="entry name" value="RNA_pol_sigma-70-like"/>
</dbReference>
<dbReference type="Gene3D" id="1.10.10.10">
    <property type="entry name" value="Winged helix-like DNA-binding domain superfamily/Winged helix DNA-binding domain"/>
    <property type="match status" value="1"/>
</dbReference>
<keyword evidence="3" id="KW-0238">DNA-binding</keyword>